<dbReference type="RefSeq" id="WP_109640783.1">
    <property type="nucleotide sequence ID" value="NZ_QGHB01000014.1"/>
</dbReference>
<sequence>MIAARCRACPPNRTRRPSTQVSTLELFFDLVFVFTITQLTKTLADDTSPLGFAQVVIMLFVILWMYFGCSAWSSCASG</sequence>
<dbReference type="Proteomes" id="UP000246005">
    <property type="component" value="Unassembled WGS sequence"/>
</dbReference>
<evidence type="ECO:0000313" key="2">
    <source>
        <dbReference type="EMBL" id="PWK82269.1"/>
    </source>
</evidence>
<organism evidence="2 3">
    <name type="scientific">Lentzea atacamensis</name>
    <dbReference type="NCBI Taxonomy" id="531938"/>
    <lineage>
        <taxon>Bacteria</taxon>
        <taxon>Bacillati</taxon>
        <taxon>Actinomycetota</taxon>
        <taxon>Actinomycetes</taxon>
        <taxon>Pseudonocardiales</taxon>
        <taxon>Pseudonocardiaceae</taxon>
        <taxon>Lentzea</taxon>
    </lineage>
</organism>
<evidence type="ECO:0000313" key="3">
    <source>
        <dbReference type="Proteomes" id="UP000246005"/>
    </source>
</evidence>
<accession>A0A316HQ31</accession>
<dbReference type="InterPro" id="IPR010640">
    <property type="entry name" value="Low_temperature_requirement_A"/>
</dbReference>
<proteinExistence type="predicted"/>
<dbReference type="Pfam" id="PF06772">
    <property type="entry name" value="LtrA"/>
    <property type="match status" value="1"/>
</dbReference>
<evidence type="ECO:0000256" key="1">
    <source>
        <dbReference type="SAM" id="Phobius"/>
    </source>
</evidence>
<feature type="transmembrane region" description="Helical" evidence="1">
    <location>
        <begin position="52"/>
        <end position="72"/>
    </location>
</feature>
<gene>
    <name evidence="2" type="ORF">C8D88_114138</name>
</gene>
<comment type="caution">
    <text evidence="2">The sequence shown here is derived from an EMBL/GenBank/DDBJ whole genome shotgun (WGS) entry which is preliminary data.</text>
</comment>
<keyword evidence="1" id="KW-0472">Membrane</keyword>
<reference evidence="2 3" key="1">
    <citation type="submission" date="2018-05" db="EMBL/GenBank/DDBJ databases">
        <title>Genomic Encyclopedia of Type Strains, Phase IV (KMG-IV): sequencing the most valuable type-strain genomes for metagenomic binning, comparative biology and taxonomic classification.</title>
        <authorList>
            <person name="Goeker M."/>
        </authorList>
    </citation>
    <scope>NUCLEOTIDE SEQUENCE [LARGE SCALE GENOMIC DNA]</scope>
    <source>
        <strain evidence="2 3">DSM 45480</strain>
    </source>
</reference>
<keyword evidence="1" id="KW-1133">Transmembrane helix</keyword>
<dbReference type="EMBL" id="QGHB01000014">
    <property type="protein sequence ID" value="PWK82269.1"/>
    <property type="molecule type" value="Genomic_DNA"/>
</dbReference>
<feature type="transmembrane region" description="Helical" evidence="1">
    <location>
        <begin position="21"/>
        <end position="40"/>
    </location>
</feature>
<dbReference type="AlphaFoldDB" id="A0A316HQ31"/>
<name>A0A316HQ31_9PSEU</name>
<keyword evidence="1" id="KW-0812">Transmembrane</keyword>
<protein>
    <submittedName>
        <fullName evidence="2">Low temperature requirement A protein (LtrA)</fullName>
    </submittedName>
</protein>